<dbReference type="Proteomes" id="UP000254866">
    <property type="component" value="Unassembled WGS sequence"/>
</dbReference>
<keyword evidence="3" id="KW-1185">Reference proteome</keyword>
<reference evidence="2 3" key="1">
    <citation type="journal article" date="2018" name="IMA Fungus">
        <title>IMA Genome-F 9: Draft genome sequence of Annulohypoxylon stygium, Aspergillus mulundensis, Berkeleyomyces basicola (syn. Thielaviopsis basicola), Ceratocystis smalleyi, two Cercospora beticola strains, Coleophoma cylindrospora, Fusarium fracticaudum, Phialophora cf. hyalina, and Morchella septimelata.</title>
        <authorList>
            <person name="Wingfield B.D."/>
            <person name="Bills G.F."/>
            <person name="Dong Y."/>
            <person name="Huang W."/>
            <person name="Nel W.J."/>
            <person name="Swalarsk-Parry B.S."/>
            <person name="Vaghefi N."/>
            <person name="Wilken P.M."/>
            <person name="An Z."/>
            <person name="de Beer Z.W."/>
            <person name="De Vos L."/>
            <person name="Chen L."/>
            <person name="Duong T.A."/>
            <person name="Gao Y."/>
            <person name="Hammerbacher A."/>
            <person name="Kikkert J.R."/>
            <person name="Li Y."/>
            <person name="Li H."/>
            <person name="Li K."/>
            <person name="Li Q."/>
            <person name="Liu X."/>
            <person name="Ma X."/>
            <person name="Naidoo K."/>
            <person name="Pethybridge S.J."/>
            <person name="Sun J."/>
            <person name="Steenkamp E.T."/>
            <person name="van der Nest M.A."/>
            <person name="van Wyk S."/>
            <person name="Wingfield M.J."/>
            <person name="Xiong C."/>
            <person name="Yue Q."/>
            <person name="Zhang X."/>
        </authorList>
    </citation>
    <scope>NUCLEOTIDE SEQUENCE [LARGE SCALE GENOMIC DNA]</scope>
    <source>
        <strain evidence="2 3">BP 5553</strain>
    </source>
</reference>
<proteinExistence type="predicted"/>
<dbReference type="RefSeq" id="XP_031870519.1">
    <property type="nucleotide sequence ID" value="XM_032013919.1"/>
</dbReference>
<gene>
    <name evidence="2" type="ORF">BP5553_05296</name>
</gene>
<accession>A0A370TQR5</accession>
<dbReference type="GeneID" id="43598145"/>
<evidence type="ECO:0000313" key="3">
    <source>
        <dbReference type="Proteomes" id="UP000254866"/>
    </source>
</evidence>
<comment type="caution">
    <text evidence="2">The sequence shown here is derived from an EMBL/GenBank/DDBJ whole genome shotgun (WGS) entry which is preliminary data.</text>
</comment>
<name>A0A370TQR5_9HELO</name>
<feature type="chain" id="PRO_5017010338" evidence="1">
    <location>
        <begin position="18"/>
        <end position="183"/>
    </location>
</feature>
<sequence length="183" mass="19990">MFSYVVFLLLAVVSVSARAMDLSLPRSLLQFLPHMPSSTVQCSFSPPSAPLSPAKTYAQVPAAAWPVISKLLHSSLVANSQANAYAVQTFNLGSEPQGEDFEGVMLSVMYGAMPPTYVRVETEEGERVELKRREIPVGDVDMQECLSQAAQGVEKVKMMEGSMEVDRPNAPTGMVNFLVYRVD</sequence>
<evidence type="ECO:0000256" key="1">
    <source>
        <dbReference type="SAM" id="SignalP"/>
    </source>
</evidence>
<keyword evidence="1" id="KW-0732">Signal</keyword>
<feature type="signal peptide" evidence="1">
    <location>
        <begin position="1"/>
        <end position="17"/>
    </location>
</feature>
<dbReference type="AlphaFoldDB" id="A0A370TQR5"/>
<protein>
    <submittedName>
        <fullName evidence="2">Uncharacterized protein</fullName>
    </submittedName>
</protein>
<dbReference type="EMBL" id="NPIC01000003">
    <property type="protein sequence ID" value="RDL37863.1"/>
    <property type="molecule type" value="Genomic_DNA"/>
</dbReference>
<evidence type="ECO:0000313" key="2">
    <source>
        <dbReference type="EMBL" id="RDL37863.1"/>
    </source>
</evidence>
<organism evidence="2 3">
    <name type="scientific">Venustampulla echinocandica</name>
    <dbReference type="NCBI Taxonomy" id="2656787"/>
    <lineage>
        <taxon>Eukaryota</taxon>
        <taxon>Fungi</taxon>
        <taxon>Dikarya</taxon>
        <taxon>Ascomycota</taxon>
        <taxon>Pezizomycotina</taxon>
        <taxon>Leotiomycetes</taxon>
        <taxon>Helotiales</taxon>
        <taxon>Pleuroascaceae</taxon>
        <taxon>Venustampulla</taxon>
    </lineage>
</organism>